<dbReference type="InterPro" id="IPR045344">
    <property type="entry name" value="C-JID"/>
</dbReference>
<keyword evidence="2" id="KW-0677">Repeat</keyword>
<dbReference type="EMBL" id="RXIC02000020">
    <property type="protein sequence ID" value="KAB1222651.1"/>
    <property type="molecule type" value="Genomic_DNA"/>
</dbReference>
<gene>
    <name evidence="4" type="ORF">CJ030_MR2G010248</name>
</gene>
<dbReference type="InterPro" id="IPR001611">
    <property type="entry name" value="Leu-rich_rpt"/>
</dbReference>
<dbReference type="Proteomes" id="UP000516437">
    <property type="component" value="Chromosome 2"/>
</dbReference>
<evidence type="ECO:0000256" key="1">
    <source>
        <dbReference type="ARBA" id="ARBA00022614"/>
    </source>
</evidence>
<dbReference type="Pfam" id="PF00560">
    <property type="entry name" value="LRR_1"/>
    <property type="match status" value="1"/>
</dbReference>
<dbReference type="InterPro" id="IPR032675">
    <property type="entry name" value="LRR_dom_sf"/>
</dbReference>
<reference evidence="4 5" key="1">
    <citation type="journal article" date="2019" name="Plant Biotechnol. J.">
        <title>The red bayberry genome and genetic basis of sex determination.</title>
        <authorList>
            <person name="Jia H.M."/>
            <person name="Jia H.J."/>
            <person name="Cai Q.L."/>
            <person name="Wang Y."/>
            <person name="Zhao H.B."/>
            <person name="Yang W.F."/>
            <person name="Wang G.Y."/>
            <person name="Li Y.H."/>
            <person name="Zhan D.L."/>
            <person name="Shen Y.T."/>
            <person name="Niu Q.F."/>
            <person name="Chang L."/>
            <person name="Qiu J."/>
            <person name="Zhao L."/>
            <person name="Xie H.B."/>
            <person name="Fu W.Y."/>
            <person name="Jin J."/>
            <person name="Li X.W."/>
            <person name="Jiao Y."/>
            <person name="Zhou C.C."/>
            <person name="Tu T."/>
            <person name="Chai C.Y."/>
            <person name="Gao J.L."/>
            <person name="Fan L.J."/>
            <person name="van de Weg E."/>
            <person name="Wang J.Y."/>
            <person name="Gao Z.S."/>
        </authorList>
    </citation>
    <scope>NUCLEOTIDE SEQUENCE [LARGE SCALE GENOMIC DNA]</scope>
    <source>
        <tissue evidence="4">Leaves</tissue>
    </source>
</reference>
<dbReference type="SUPFAM" id="SSF52058">
    <property type="entry name" value="L domain-like"/>
    <property type="match status" value="1"/>
</dbReference>
<dbReference type="PANTHER" id="PTHR47186:SF63">
    <property type="entry name" value="C-JID DOMAIN-CONTAINING PROTEIN"/>
    <property type="match status" value="1"/>
</dbReference>
<dbReference type="PANTHER" id="PTHR47186">
    <property type="entry name" value="LEUCINE-RICH REPEAT-CONTAINING PROTEIN 57"/>
    <property type="match status" value="1"/>
</dbReference>
<dbReference type="OrthoDB" id="2018313at2759"/>
<dbReference type="Gene3D" id="3.80.10.10">
    <property type="entry name" value="Ribonuclease Inhibitor"/>
    <property type="match status" value="1"/>
</dbReference>
<evidence type="ECO:0000313" key="4">
    <source>
        <dbReference type="EMBL" id="KAB1222651.1"/>
    </source>
</evidence>
<evidence type="ECO:0000256" key="2">
    <source>
        <dbReference type="ARBA" id="ARBA00022737"/>
    </source>
</evidence>
<proteinExistence type="predicted"/>
<sequence>MTSLEHLWLDGTGIKELPSSFQNLSRLFELSLKDCKNLSVLPSVIYGMSSLRVLYVSGCKRLEKFPDLSVMECLEECDIDGSAITQLPSPRLFPKNIKRLIVRGYKELSLESRDSCFSDFSLSKGSSESINTNEVRMVYFELERTLDEYRGFEGNGRRFQRVLGSSLAHGIPDWFNTRSSGSSVTLGVHNWDGNRKWIGYALFIVYESQKQEECNSWILESNVPIYQKFTCDIESDKGRQEDFLLLETPDVASVGLIGFWVVVPFEWFLERSKNSDGWSYIKASIAPSFMEQDADHSIVEVKECGARLVYEDDGLEFSNSVAQGWHLDYYRYLSGHDF</sequence>
<keyword evidence="5" id="KW-1185">Reference proteome</keyword>
<comment type="caution">
    <text evidence="4">The sequence shown here is derived from an EMBL/GenBank/DDBJ whole genome shotgun (WGS) entry which is preliminary data.</text>
</comment>
<organism evidence="4 5">
    <name type="scientific">Morella rubra</name>
    <name type="common">Chinese bayberry</name>
    <dbReference type="NCBI Taxonomy" id="262757"/>
    <lineage>
        <taxon>Eukaryota</taxon>
        <taxon>Viridiplantae</taxon>
        <taxon>Streptophyta</taxon>
        <taxon>Embryophyta</taxon>
        <taxon>Tracheophyta</taxon>
        <taxon>Spermatophyta</taxon>
        <taxon>Magnoliopsida</taxon>
        <taxon>eudicotyledons</taxon>
        <taxon>Gunneridae</taxon>
        <taxon>Pentapetalae</taxon>
        <taxon>rosids</taxon>
        <taxon>fabids</taxon>
        <taxon>Fagales</taxon>
        <taxon>Myricaceae</taxon>
        <taxon>Morella</taxon>
    </lineage>
</organism>
<dbReference type="Pfam" id="PF20160">
    <property type="entry name" value="C-JID"/>
    <property type="match status" value="1"/>
</dbReference>
<evidence type="ECO:0000313" key="5">
    <source>
        <dbReference type="Proteomes" id="UP000516437"/>
    </source>
</evidence>
<accession>A0A6A1WBU3</accession>
<feature type="domain" description="C-JID" evidence="3">
    <location>
        <begin position="170"/>
        <end position="313"/>
    </location>
</feature>
<name>A0A6A1WBU3_9ROSI</name>
<dbReference type="AlphaFoldDB" id="A0A6A1WBU3"/>
<evidence type="ECO:0000259" key="3">
    <source>
        <dbReference type="Pfam" id="PF20160"/>
    </source>
</evidence>
<protein>
    <submittedName>
        <fullName evidence="4">Putative WRKY transcription factor 19</fullName>
    </submittedName>
</protein>
<keyword evidence="1" id="KW-0433">Leucine-rich repeat</keyword>